<protein>
    <submittedName>
        <fullName evidence="4">UBC core domain-containing protein</fullName>
    </submittedName>
</protein>
<dbReference type="InterPro" id="IPR000608">
    <property type="entry name" value="UBC"/>
</dbReference>
<name>A0A915D324_9BILA</name>
<organism evidence="3 4">
    <name type="scientific">Ditylenchus dipsaci</name>
    <dbReference type="NCBI Taxonomy" id="166011"/>
    <lineage>
        <taxon>Eukaryota</taxon>
        <taxon>Metazoa</taxon>
        <taxon>Ecdysozoa</taxon>
        <taxon>Nematoda</taxon>
        <taxon>Chromadorea</taxon>
        <taxon>Rhabditida</taxon>
        <taxon>Tylenchina</taxon>
        <taxon>Tylenchomorpha</taxon>
        <taxon>Sphaerularioidea</taxon>
        <taxon>Anguinidae</taxon>
        <taxon>Anguininae</taxon>
        <taxon>Ditylenchus</taxon>
    </lineage>
</organism>
<dbReference type="AlphaFoldDB" id="A0A915D324"/>
<dbReference type="InterPro" id="IPR016135">
    <property type="entry name" value="UBQ-conjugating_enzyme/RWD"/>
</dbReference>
<evidence type="ECO:0000256" key="1">
    <source>
        <dbReference type="SAM" id="MobiDB-lite"/>
    </source>
</evidence>
<dbReference type="Proteomes" id="UP000887574">
    <property type="component" value="Unplaced"/>
</dbReference>
<dbReference type="WBParaSite" id="jg14864">
    <property type="protein sequence ID" value="jg14864"/>
    <property type="gene ID" value="jg14864"/>
</dbReference>
<accession>A0A915D324</accession>
<evidence type="ECO:0000313" key="3">
    <source>
        <dbReference type="Proteomes" id="UP000887574"/>
    </source>
</evidence>
<feature type="compositionally biased region" description="Basic and acidic residues" evidence="1">
    <location>
        <begin position="215"/>
        <end position="229"/>
    </location>
</feature>
<dbReference type="PROSITE" id="PS50127">
    <property type="entry name" value="UBC_2"/>
    <property type="match status" value="1"/>
</dbReference>
<keyword evidence="3" id="KW-1185">Reference proteome</keyword>
<reference evidence="4" key="1">
    <citation type="submission" date="2022-11" db="UniProtKB">
        <authorList>
            <consortium name="WormBaseParasite"/>
        </authorList>
    </citation>
    <scope>IDENTIFICATION</scope>
</reference>
<evidence type="ECO:0000259" key="2">
    <source>
        <dbReference type="PROSITE" id="PS50127"/>
    </source>
</evidence>
<feature type="domain" description="UBC core" evidence="2">
    <location>
        <begin position="68"/>
        <end position="234"/>
    </location>
</feature>
<dbReference type="SUPFAM" id="SSF54495">
    <property type="entry name" value="UBC-like"/>
    <property type="match status" value="1"/>
</dbReference>
<feature type="region of interest" description="Disordered" evidence="1">
    <location>
        <begin position="213"/>
        <end position="246"/>
    </location>
</feature>
<evidence type="ECO:0000313" key="4">
    <source>
        <dbReference type="WBParaSite" id="jg14864"/>
    </source>
</evidence>
<proteinExistence type="predicted"/>
<dbReference type="Gene3D" id="3.10.110.10">
    <property type="entry name" value="Ubiquitin Conjugating Enzyme"/>
    <property type="match status" value="1"/>
</dbReference>
<sequence length="246" mass="27982">MFFCKINAKRAFLKISIISLQQVFQLSFFRKVSCCRLLVSFALSIFVLVFKADKECLPFGSRHSFLVPHTLRLQNELRELKSNVDAASWSFKYPNETNFSLVEGCYFPELLTQSIRVDILSQPLSFPDNYILSLRQFSKFTNLPQSNVYPDGTVCISILHPPKRSYQKCSGDWKENKSTAYTDLINVQIEESKAVASTDGIAVPLTQEQYLKQSQDAKKASDAAAKDSEMDLTNDPIDFTDDNQDE</sequence>